<dbReference type="SFLD" id="SFLDS00019">
    <property type="entry name" value="Glutathione_Transferase_(cytos"/>
    <property type="match status" value="1"/>
</dbReference>
<dbReference type="InterPro" id="IPR036282">
    <property type="entry name" value="Glutathione-S-Trfase_C_sf"/>
</dbReference>
<evidence type="ECO:0000259" key="1">
    <source>
        <dbReference type="PROSITE" id="PS50404"/>
    </source>
</evidence>
<dbReference type="Proteomes" id="UP000321485">
    <property type="component" value="Unassembled WGS sequence"/>
</dbReference>
<keyword evidence="2" id="KW-0808">Transferase</keyword>
<protein>
    <submittedName>
        <fullName evidence="2">Glutathione S-transferase</fullName>
    </submittedName>
</protein>
<dbReference type="PANTHER" id="PTHR44051:SF21">
    <property type="entry name" value="GLUTATHIONE S-TRANSFERASE FAMILY PROTEIN"/>
    <property type="match status" value="1"/>
</dbReference>
<dbReference type="Pfam" id="PF13409">
    <property type="entry name" value="GST_N_2"/>
    <property type="match status" value="1"/>
</dbReference>
<evidence type="ECO:0000313" key="2">
    <source>
        <dbReference type="EMBL" id="TWG39431.1"/>
    </source>
</evidence>
<reference evidence="2 3" key="1">
    <citation type="journal article" date="2015" name="Stand. Genomic Sci.">
        <title>Genomic Encyclopedia of Bacterial and Archaeal Type Strains, Phase III: the genomes of soil and plant-associated and newly described type strains.</title>
        <authorList>
            <person name="Whitman W.B."/>
            <person name="Woyke T."/>
            <person name="Klenk H.P."/>
            <person name="Zhou Y."/>
            <person name="Lilburn T.G."/>
            <person name="Beck B.J."/>
            <person name="De Vos P."/>
            <person name="Vandamme P."/>
            <person name="Eisen J.A."/>
            <person name="Garrity G."/>
            <person name="Hugenholtz P."/>
            <person name="Kyrpides N.C."/>
        </authorList>
    </citation>
    <scope>NUCLEOTIDE SEQUENCE [LARGE SCALE GENOMIC DNA]</scope>
    <source>
        <strain evidence="2 3">DSM 64</strain>
    </source>
</reference>
<comment type="caution">
    <text evidence="2">The sequence shown here is derived from an EMBL/GenBank/DDBJ whole genome shotgun (WGS) entry which is preliminary data.</text>
</comment>
<dbReference type="SUPFAM" id="SSF47616">
    <property type="entry name" value="GST C-terminal domain-like"/>
    <property type="match status" value="1"/>
</dbReference>
<dbReference type="EMBL" id="VJWE01000011">
    <property type="protein sequence ID" value="TWG39431.1"/>
    <property type="molecule type" value="Genomic_DNA"/>
</dbReference>
<gene>
    <name evidence="2" type="ORF">ATF69_1302</name>
</gene>
<name>A0A561XTK5_ACIDE</name>
<dbReference type="GeneID" id="51110373"/>
<dbReference type="RefSeq" id="WP_056057236.1">
    <property type="nucleotide sequence ID" value="NZ_VJWE01000011.1"/>
</dbReference>
<accession>A0A561XTK5</accession>
<dbReference type="InterPro" id="IPR004045">
    <property type="entry name" value="Glutathione_S-Trfase_N"/>
</dbReference>
<dbReference type="InterPro" id="IPR040079">
    <property type="entry name" value="Glutathione_S-Trfase"/>
</dbReference>
<dbReference type="SUPFAM" id="SSF52833">
    <property type="entry name" value="Thioredoxin-like"/>
    <property type="match status" value="1"/>
</dbReference>
<dbReference type="Gene3D" id="3.40.30.10">
    <property type="entry name" value="Glutaredoxin"/>
    <property type="match status" value="1"/>
</dbReference>
<dbReference type="PROSITE" id="PS50404">
    <property type="entry name" value="GST_NTER"/>
    <property type="match status" value="1"/>
</dbReference>
<evidence type="ECO:0000313" key="3">
    <source>
        <dbReference type="Proteomes" id="UP000321485"/>
    </source>
</evidence>
<dbReference type="SFLD" id="SFLDG01150">
    <property type="entry name" value="Main.1:_Beta-like"/>
    <property type="match status" value="1"/>
</dbReference>
<dbReference type="GO" id="GO:0016740">
    <property type="term" value="F:transferase activity"/>
    <property type="evidence" value="ECO:0007669"/>
    <property type="project" value="UniProtKB-KW"/>
</dbReference>
<dbReference type="CDD" id="cd03046">
    <property type="entry name" value="GST_N_GTT1_like"/>
    <property type="match status" value="1"/>
</dbReference>
<dbReference type="Gene3D" id="1.20.1050.10">
    <property type="match status" value="1"/>
</dbReference>
<dbReference type="InterPro" id="IPR036249">
    <property type="entry name" value="Thioredoxin-like_sf"/>
</dbReference>
<dbReference type="CDD" id="cd03207">
    <property type="entry name" value="GST_C_8"/>
    <property type="match status" value="1"/>
</dbReference>
<sequence length="214" mass="23434">MNTSSAALTFYTHPMSRGRTARWMLEECGVPYDTVLLEYGTTMKAPDYLAINPMGKVPALRHGQVVVTEVAAICAYLADLFPDKSLAPPVGTPARAAYYRWLFFCAGPLESAATAKALNLLAPAERAAMVGYGSYADVMNTLEQAVRQGPHLCGDHFTALDLYVGAHLIWGMQFGTIERRPAFEQFVQPFRQRSAFVRASQIDDALAQQSKGHG</sequence>
<organism evidence="2 3">
    <name type="scientific">Acidovorax delafieldii</name>
    <name type="common">Pseudomonas delafieldii</name>
    <dbReference type="NCBI Taxonomy" id="47920"/>
    <lineage>
        <taxon>Bacteria</taxon>
        <taxon>Pseudomonadati</taxon>
        <taxon>Pseudomonadota</taxon>
        <taxon>Betaproteobacteria</taxon>
        <taxon>Burkholderiales</taxon>
        <taxon>Comamonadaceae</taxon>
        <taxon>Acidovorax</taxon>
    </lineage>
</organism>
<feature type="domain" description="GST N-terminal" evidence="1">
    <location>
        <begin position="5"/>
        <end position="85"/>
    </location>
</feature>
<proteinExistence type="predicted"/>
<dbReference type="PANTHER" id="PTHR44051">
    <property type="entry name" value="GLUTATHIONE S-TRANSFERASE-RELATED"/>
    <property type="match status" value="1"/>
</dbReference>
<dbReference type="SFLD" id="SFLDG00358">
    <property type="entry name" value="Main_(cytGST)"/>
    <property type="match status" value="1"/>
</dbReference>
<dbReference type="AlphaFoldDB" id="A0A561XTK5"/>